<evidence type="ECO:0000259" key="2">
    <source>
        <dbReference type="Pfam" id="PF13649"/>
    </source>
</evidence>
<dbReference type="GO" id="GO:0032259">
    <property type="term" value="P:methylation"/>
    <property type="evidence" value="ECO:0007669"/>
    <property type="project" value="UniProtKB-KW"/>
</dbReference>
<feature type="domain" description="Methyltransferase" evidence="2">
    <location>
        <begin position="96"/>
        <end position="202"/>
    </location>
</feature>
<comment type="caution">
    <text evidence="3">The sequence shown here is derived from an EMBL/GenBank/DDBJ whole genome shotgun (WGS) entry which is preliminary data.</text>
</comment>
<dbReference type="PANTHER" id="PTHR45277">
    <property type="entry name" value="EXPRESSED PROTEIN"/>
    <property type="match status" value="1"/>
</dbReference>
<dbReference type="RefSeq" id="WP_238243477.1">
    <property type="nucleotide sequence ID" value="NZ_BPQP01000020.1"/>
</dbReference>
<keyword evidence="1" id="KW-1133">Transmembrane helix</keyword>
<reference evidence="3" key="2">
    <citation type="submission" date="2021-08" db="EMBL/GenBank/DDBJ databases">
        <authorList>
            <person name="Tani A."/>
            <person name="Ola A."/>
            <person name="Ogura Y."/>
            <person name="Katsura K."/>
            <person name="Hayashi T."/>
        </authorList>
    </citation>
    <scope>NUCLEOTIDE SEQUENCE</scope>
    <source>
        <strain evidence="3">DSM 19015</strain>
    </source>
</reference>
<feature type="transmembrane region" description="Helical" evidence="1">
    <location>
        <begin position="50"/>
        <end position="75"/>
    </location>
</feature>
<dbReference type="CDD" id="cd02440">
    <property type="entry name" value="AdoMet_MTases"/>
    <property type="match status" value="1"/>
</dbReference>
<evidence type="ECO:0000313" key="3">
    <source>
        <dbReference type="EMBL" id="GJD94302.1"/>
    </source>
</evidence>
<dbReference type="EMBL" id="BPQP01000020">
    <property type="protein sequence ID" value="GJD94302.1"/>
    <property type="molecule type" value="Genomic_DNA"/>
</dbReference>
<organism evidence="3 4">
    <name type="scientific">Methylobacterium iners</name>
    <dbReference type="NCBI Taxonomy" id="418707"/>
    <lineage>
        <taxon>Bacteria</taxon>
        <taxon>Pseudomonadati</taxon>
        <taxon>Pseudomonadota</taxon>
        <taxon>Alphaproteobacteria</taxon>
        <taxon>Hyphomicrobiales</taxon>
        <taxon>Methylobacteriaceae</taxon>
        <taxon>Methylobacterium</taxon>
    </lineage>
</organism>
<reference evidence="3" key="1">
    <citation type="journal article" date="2021" name="Front. Microbiol.">
        <title>Comprehensive Comparative Genomics and Phenotyping of Methylobacterium Species.</title>
        <authorList>
            <person name="Alessa O."/>
            <person name="Ogura Y."/>
            <person name="Fujitani Y."/>
            <person name="Takami H."/>
            <person name="Hayashi T."/>
            <person name="Sahin N."/>
            <person name="Tani A."/>
        </authorList>
    </citation>
    <scope>NUCLEOTIDE SEQUENCE</scope>
    <source>
        <strain evidence="3">DSM 19015</strain>
    </source>
</reference>
<evidence type="ECO:0000313" key="4">
    <source>
        <dbReference type="Proteomes" id="UP001055125"/>
    </source>
</evidence>
<name>A0ABQ4RXI7_9HYPH</name>
<protein>
    <submittedName>
        <fullName evidence="3">2-methoxy-6-polyprenyl-1,4-benzoquinol methylase, mitochondrial</fullName>
    </submittedName>
</protein>
<keyword evidence="1" id="KW-0812">Transmembrane</keyword>
<keyword evidence="4" id="KW-1185">Reference proteome</keyword>
<evidence type="ECO:0000256" key="1">
    <source>
        <dbReference type="SAM" id="Phobius"/>
    </source>
</evidence>
<feature type="transmembrane region" description="Helical" evidence="1">
    <location>
        <begin position="21"/>
        <end position="44"/>
    </location>
</feature>
<keyword evidence="1" id="KW-0472">Membrane</keyword>
<sequence length="254" mass="27274">MPSTIFGAGRRRARYGFDAPGIMLKLLAAGASGLAVGAGLFLLAEGRLVLLAGVLVAASLVPLCLGLSMLVYGLLGKHRVRDHMIGLIAWRGDEQVLDIGTGRGLLLIGAAKRLGRRGQATGIDVWRSEDLSDNSLDRLAENVGLEGVEDNVALLTQDARQLSFPDASFDVVLSLFCIHNIESKAEQRQACREIARVLKPGGRVLVGEWLPTHAYAEAFREAGLRVNASRSHFLTALALMWMVDAEKPRVPAGT</sequence>
<dbReference type="GO" id="GO:0008168">
    <property type="term" value="F:methyltransferase activity"/>
    <property type="evidence" value="ECO:0007669"/>
    <property type="project" value="UniProtKB-KW"/>
</dbReference>
<dbReference type="Pfam" id="PF13649">
    <property type="entry name" value="Methyltransf_25"/>
    <property type="match status" value="1"/>
</dbReference>
<keyword evidence="3" id="KW-0808">Transferase</keyword>
<keyword evidence="3" id="KW-0489">Methyltransferase</keyword>
<proteinExistence type="predicted"/>
<dbReference type="Proteomes" id="UP001055125">
    <property type="component" value="Unassembled WGS sequence"/>
</dbReference>
<dbReference type="SUPFAM" id="SSF53335">
    <property type="entry name" value="S-adenosyl-L-methionine-dependent methyltransferases"/>
    <property type="match status" value="1"/>
</dbReference>
<accession>A0ABQ4RXI7</accession>
<dbReference type="PANTHER" id="PTHR45277:SF1">
    <property type="entry name" value="EXPRESSED PROTEIN"/>
    <property type="match status" value="1"/>
</dbReference>
<gene>
    <name evidence="3" type="primary">COQ5_2</name>
    <name evidence="3" type="ORF">OCOJLMKI_1504</name>
</gene>
<dbReference type="InterPro" id="IPR029063">
    <property type="entry name" value="SAM-dependent_MTases_sf"/>
</dbReference>
<dbReference type="InterPro" id="IPR041698">
    <property type="entry name" value="Methyltransf_25"/>
</dbReference>
<dbReference type="Gene3D" id="3.40.50.150">
    <property type="entry name" value="Vaccinia Virus protein VP39"/>
    <property type="match status" value="1"/>
</dbReference>